<feature type="transmembrane region" description="Helical" evidence="1">
    <location>
        <begin position="6"/>
        <end position="24"/>
    </location>
</feature>
<proteinExistence type="predicted"/>
<name>A0A853GUB9_9BURK</name>
<keyword evidence="1" id="KW-0812">Transmembrane</keyword>
<keyword evidence="1" id="KW-0472">Membrane</keyword>
<comment type="caution">
    <text evidence="2">The sequence shown here is derived from an EMBL/GenBank/DDBJ whole genome shotgun (WGS) entry which is preliminary data.</text>
</comment>
<keyword evidence="1" id="KW-1133">Transmembrane helix</keyword>
<accession>A0A853GUB9</accession>
<sequence>MAMLNAVATIFAMLTFLGIVWWAFSRGRAQANYDASMLPFNVPDEGVSNKNEGGSHE</sequence>
<dbReference type="AlphaFoldDB" id="A0A853GUB9"/>
<reference evidence="2 3" key="1">
    <citation type="submission" date="2020-07" db="EMBL/GenBank/DDBJ databases">
        <title>Taxonomic revisions and descriptions of new bacterial species based on genomic comparisons in the high-G+C-content subgroup of the family Alcaligenaceae.</title>
        <authorList>
            <person name="Szabo A."/>
            <person name="Felfoldi T."/>
        </authorList>
    </citation>
    <scope>NUCLEOTIDE SEQUENCE [LARGE SCALE GENOMIC DNA]</scope>
    <source>
        <strain evidence="2 3">DSM 25667</strain>
    </source>
</reference>
<organism evidence="2 3">
    <name type="scientific">Pollutimonas harenae</name>
    <dbReference type="NCBI Taxonomy" id="657015"/>
    <lineage>
        <taxon>Bacteria</taxon>
        <taxon>Pseudomonadati</taxon>
        <taxon>Pseudomonadota</taxon>
        <taxon>Betaproteobacteria</taxon>
        <taxon>Burkholderiales</taxon>
        <taxon>Alcaligenaceae</taxon>
        <taxon>Pollutimonas</taxon>
    </lineage>
</organism>
<dbReference type="EMBL" id="JACCEV010000002">
    <property type="protein sequence ID" value="NYT85747.1"/>
    <property type="molecule type" value="Genomic_DNA"/>
</dbReference>
<dbReference type="OrthoDB" id="8604580at2"/>
<evidence type="ECO:0000256" key="1">
    <source>
        <dbReference type="SAM" id="Phobius"/>
    </source>
</evidence>
<keyword evidence="3" id="KW-1185">Reference proteome</keyword>
<dbReference type="Proteomes" id="UP000554144">
    <property type="component" value="Unassembled WGS sequence"/>
</dbReference>
<evidence type="ECO:0000313" key="2">
    <source>
        <dbReference type="EMBL" id="NYT85747.1"/>
    </source>
</evidence>
<evidence type="ECO:0000313" key="3">
    <source>
        <dbReference type="Proteomes" id="UP000554144"/>
    </source>
</evidence>
<gene>
    <name evidence="2" type="ORF">H0A62_09045</name>
</gene>
<protein>
    <submittedName>
        <fullName evidence="2">CcoQ/FixQ family Cbb3-type cytochrome c oxidase assembly chaperone</fullName>
    </submittedName>
</protein>
<dbReference type="RefSeq" id="WP_130039309.1">
    <property type="nucleotide sequence ID" value="NZ_JACCEV010000002.1"/>
</dbReference>